<reference evidence="2" key="1">
    <citation type="submission" date="2021-04" db="EMBL/GenBank/DDBJ databases">
        <title>Phycicoccus avicenniae sp. nov., a novel endophytic actinomycetes isolated from branch of Avicennia mariana.</title>
        <authorList>
            <person name="Tuo L."/>
        </authorList>
    </citation>
    <scope>NUCLEOTIDE SEQUENCE</scope>
    <source>
        <strain evidence="2">BSK3Z-2</strain>
    </source>
</reference>
<dbReference type="InterPro" id="IPR018721">
    <property type="entry name" value="DUF2252"/>
</dbReference>
<dbReference type="AlphaFoldDB" id="A0A941DAB4"/>
<feature type="compositionally biased region" description="Low complexity" evidence="1">
    <location>
        <begin position="1"/>
        <end position="37"/>
    </location>
</feature>
<proteinExistence type="predicted"/>
<dbReference type="RefSeq" id="WP_211604151.1">
    <property type="nucleotide sequence ID" value="NZ_JAGSNF010000022.1"/>
</dbReference>
<sequence>MASTSRRSRSTAAASSAAPDGDGSGSSARTASSTAKKSAAKKSPTKKAAAKKAGAKTTTSSGSRRSGATKASAKQASTRKDAATKSRPTAAGDSAGSTGGPKDSALGPRDAASRMDSFTALAAARARGDMVPLPRNLSGHDRRVHVRQTIREDHRSRITDGSDDAQAKFDKLADSMYSFFRGTALLFYRDIAGEDAWMPTVLCLGDVHPENFGVMPSADNVPFFGVNDFDEAYYAPFTWDIKRGAVGFVVAAEVEGGMKPKKQRAVAAEFVRGYVEGMTRFARDGDETQHQTRLDNAPPIIKALLENSLNARTEWLAKKYHDEYGRGFKSSKKLVPQSGRVPEFQQVVDRMVKDNGMTVPARAGRMRVKDVAARIGQGTASLGLTRYYVLLEGPTADGSDDVIVELKQARRSALSGLVPPSDFGVDGTGERITEAARVQLVNGDVFFGHVEFEGMSFMTRERSPYKNEIDLDELSFGDWKRYAQLCGQTLAHAHALSDDVGEREVDIEPLVLDAIGVPELFLEDTLGFATEAAERLRADHASFRADHALGAFTSVDRVFR</sequence>
<dbReference type="Pfam" id="PF10009">
    <property type="entry name" value="DUF2252"/>
    <property type="match status" value="1"/>
</dbReference>
<dbReference type="InterPro" id="IPR011009">
    <property type="entry name" value="Kinase-like_dom_sf"/>
</dbReference>
<dbReference type="PANTHER" id="PTHR39441">
    <property type="entry name" value="DUF2252 DOMAIN-CONTAINING PROTEIN"/>
    <property type="match status" value="1"/>
</dbReference>
<dbReference type="EMBL" id="JAGSNF010000022">
    <property type="protein sequence ID" value="MBR7744625.1"/>
    <property type="molecule type" value="Genomic_DNA"/>
</dbReference>
<gene>
    <name evidence="2" type="ORF">KC207_15115</name>
</gene>
<evidence type="ECO:0000313" key="2">
    <source>
        <dbReference type="EMBL" id="MBR7744625.1"/>
    </source>
</evidence>
<dbReference type="Proteomes" id="UP000677016">
    <property type="component" value="Unassembled WGS sequence"/>
</dbReference>
<protein>
    <submittedName>
        <fullName evidence="2">DUF2252 family protein</fullName>
    </submittedName>
</protein>
<dbReference type="SUPFAM" id="SSF56112">
    <property type="entry name" value="Protein kinase-like (PK-like)"/>
    <property type="match status" value="1"/>
</dbReference>
<accession>A0A941DAB4</accession>
<evidence type="ECO:0000256" key="1">
    <source>
        <dbReference type="SAM" id="MobiDB-lite"/>
    </source>
</evidence>
<dbReference type="PANTHER" id="PTHR39441:SF1">
    <property type="entry name" value="DUF2252 DOMAIN-CONTAINING PROTEIN"/>
    <property type="match status" value="1"/>
</dbReference>
<comment type="caution">
    <text evidence="2">The sequence shown here is derived from an EMBL/GenBank/DDBJ whole genome shotgun (WGS) entry which is preliminary data.</text>
</comment>
<keyword evidence="3" id="KW-1185">Reference proteome</keyword>
<feature type="compositionally biased region" description="Low complexity" evidence="1">
    <location>
        <begin position="55"/>
        <end position="74"/>
    </location>
</feature>
<name>A0A941DAB4_9MICO</name>
<evidence type="ECO:0000313" key="3">
    <source>
        <dbReference type="Proteomes" id="UP000677016"/>
    </source>
</evidence>
<feature type="compositionally biased region" description="Basic residues" evidence="1">
    <location>
        <begin position="38"/>
        <end position="54"/>
    </location>
</feature>
<organism evidence="2 3">
    <name type="scientific">Phycicoccus avicenniae</name>
    <dbReference type="NCBI Taxonomy" id="2828860"/>
    <lineage>
        <taxon>Bacteria</taxon>
        <taxon>Bacillati</taxon>
        <taxon>Actinomycetota</taxon>
        <taxon>Actinomycetes</taxon>
        <taxon>Micrococcales</taxon>
        <taxon>Intrasporangiaceae</taxon>
        <taxon>Phycicoccus</taxon>
    </lineage>
</organism>
<feature type="region of interest" description="Disordered" evidence="1">
    <location>
        <begin position="1"/>
        <end position="112"/>
    </location>
</feature>